<keyword evidence="1" id="KW-1133">Transmembrane helix</keyword>
<evidence type="ECO:0000256" key="1">
    <source>
        <dbReference type="SAM" id="Phobius"/>
    </source>
</evidence>
<protein>
    <recommendedName>
        <fullName evidence="4">SdpI family protein</fullName>
    </recommendedName>
</protein>
<keyword evidence="1" id="KW-0812">Transmembrane</keyword>
<gene>
    <name evidence="2" type="ORF">E9229_000299</name>
</gene>
<dbReference type="AlphaFoldDB" id="A0A839QD71"/>
<name>A0A839QD71_9MICC</name>
<reference evidence="2 3" key="1">
    <citation type="submission" date="2020-08" db="EMBL/GenBank/DDBJ databases">
        <title>Sequencing the genomes of 1000 actinobacteria strains.</title>
        <authorList>
            <person name="Klenk H.-P."/>
        </authorList>
    </citation>
    <scope>NUCLEOTIDE SEQUENCE [LARGE SCALE GENOMIC DNA]</scope>
    <source>
        <strain evidence="2 3">DSM 22826</strain>
    </source>
</reference>
<keyword evidence="3" id="KW-1185">Reference proteome</keyword>
<evidence type="ECO:0008006" key="4">
    <source>
        <dbReference type="Google" id="ProtNLM"/>
    </source>
</evidence>
<dbReference type="Proteomes" id="UP000523000">
    <property type="component" value="Unassembled WGS sequence"/>
</dbReference>
<keyword evidence="1" id="KW-0472">Membrane</keyword>
<dbReference type="RefSeq" id="WP_183509484.1">
    <property type="nucleotide sequence ID" value="NZ_BAABGK010000112.1"/>
</dbReference>
<evidence type="ECO:0000313" key="2">
    <source>
        <dbReference type="EMBL" id="MBB2994108.1"/>
    </source>
</evidence>
<evidence type="ECO:0000313" key="3">
    <source>
        <dbReference type="Proteomes" id="UP000523000"/>
    </source>
</evidence>
<feature type="transmembrane region" description="Helical" evidence="1">
    <location>
        <begin position="57"/>
        <end position="75"/>
    </location>
</feature>
<organism evidence="2 3">
    <name type="scientific">Paeniglutamicibacter cryotolerans</name>
    <dbReference type="NCBI Taxonomy" id="670079"/>
    <lineage>
        <taxon>Bacteria</taxon>
        <taxon>Bacillati</taxon>
        <taxon>Actinomycetota</taxon>
        <taxon>Actinomycetes</taxon>
        <taxon>Micrococcales</taxon>
        <taxon>Micrococcaceae</taxon>
        <taxon>Paeniglutamicibacter</taxon>
    </lineage>
</organism>
<dbReference type="Pfam" id="PF13630">
    <property type="entry name" value="SdpI"/>
    <property type="match status" value="1"/>
</dbReference>
<comment type="caution">
    <text evidence="2">The sequence shown here is derived from an EMBL/GenBank/DDBJ whole genome shotgun (WGS) entry which is preliminary data.</text>
</comment>
<proteinExistence type="predicted"/>
<sequence>MIFAVILMLACYLVLMVVARRCADGRIGVNSLVGIRTTTTMSSPATWTAAHRAAERPTVIGAYIAIACALPAFLLPAEVPQAVALGLSTASMLAGVIYGAIAGDKAARAVLSP</sequence>
<accession>A0A839QD71</accession>
<dbReference type="EMBL" id="JACHVS010000001">
    <property type="protein sequence ID" value="MBB2994108.1"/>
    <property type="molecule type" value="Genomic_DNA"/>
</dbReference>
<feature type="transmembrane region" description="Helical" evidence="1">
    <location>
        <begin position="82"/>
        <end position="101"/>
    </location>
</feature>
<dbReference type="InterPro" id="IPR025962">
    <property type="entry name" value="SdpI/YhfL"/>
</dbReference>